<protein>
    <recommendedName>
        <fullName evidence="3">NRDE family protein</fullName>
    </recommendedName>
</protein>
<dbReference type="PANTHER" id="PTHR17985:SF8">
    <property type="entry name" value="TRANSPORT AND GOLGI ORGANIZATION PROTEIN 2 HOMOLOG"/>
    <property type="match status" value="1"/>
</dbReference>
<comment type="caution">
    <text evidence="1">The sequence shown here is derived from an EMBL/GenBank/DDBJ whole genome shotgun (WGS) entry which is preliminary data.</text>
</comment>
<dbReference type="AlphaFoldDB" id="A0A6P2C0H5"/>
<dbReference type="PANTHER" id="PTHR17985">
    <property type="entry name" value="SER/THR-RICH PROTEIN T10 IN DGCR REGION"/>
    <property type="match status" value="1"/>
</dbReference>
<dbReference type="Pfam" id="PF05742">
    <property type="entry name" value="TANGO2"/>
    <property type="match status" value="1"/>
</dbReference>
<keyword evidence="2" id="KW-1185">Reference proteome</keyword>
<reference evidence="1 2" key="1">
    <citation type="submission" date="2018-11" db="EMBL/GenBank/DDBJ databases">
        <title>Trebonia kvetii gen.nov., sp.nov., a novel acidophilic actinobacterium, and proposal of the new actinobacterial family Treboniaceae fam. nov.</title>
        <authorList>
            <person name="Rapoport D."/>
            <person name="Sagova-Mareckova M."/>
            <person name="Sedlacek I."/>
            <person name="Provaznik J."/>
            <person name="Kralova S."/>
            <person name="Pavlinic D."/>
            <person name="Benes V."/>
            <person name="Kopecky J."/>
        </authorList>
    </citation>
    <scope>NUCLEOTIDE SEQUENCE [LARGE SCALE GENOMIC DNA]</scope>
    <source>
        <strain evidence="1 2">15Tr583</strain>
    </source>
</reference>
<name>A0A6P2C0H5_9ACTN</name>
<accession>A0A6P2C0H5</accession>
<dbReference type="Proteomes" id="UP000460272">
    <property type="component" value="Unassembled WGS sequence"/>
</dbReference>
<organism evidence="1 2">
    <name type="scientific">Trebonia kvetii</name>
    <dbReference type="NCBI Taxonomy" id="2480626"/>
    <lineage>
        <taxon>Bacteria</taxon>
        <taxon>Bacillati</taxon>
        <taxon>Actinomycetota</taxon>
        <taxon>Actinomycetes</taxon>
        <taxon>Streptosporangiales</taxon>
        <taxon>Treboniaceae</taxon>
        <taxon>Trebonia</taxon>
    </lineage>
</organism>
<evidence type="ECO:0008006" key="3">
    <source>
        <dbReference type="Google" id="ProtNLM"/>
    </source>
</evidence>
<evidence type="ECO:0000313" key="2">
    <source>
        <dbReference type="Proteomes" id="UP000460272"/>
    </source>
</evidence>
<proteinExistence type="predicted"/>
<evidence type="ECO:0000313" key="1">
    <source>
        <dbReference type="EMBL" id="TVZ02943.1"/>
    </source>
</evidence>
<dbReference type="RefSeq" id="WP_145855237.1">
    <property type="nucleotide sequence ID" value="NZ_RPFW01000004.1"/>
</dbReference>
<dbReference type="OrthoDB" id="4380123at2"/>
<sequence length="273" mass="28129">MCTVVVSLEPGERMPLRLLGVRDELTDRPWRPPARHWPGLPLIGGIDDQAGGTWLAVHPGIPRVACLLNARGQFADPAGRRSRGELPLRAATDGPGVLRDLAGDPAALAAYDPFILICATTDAVTVLTWPGAEHAAAGRAAAAAPRAVRELAPGTHLFTNAGHAYPAGPGDPAAEPKAVHFAEKFAAARPSADPALPVAAAWGDWLTLAAGDGLDPADPAAIVVGKNLPDGRVYGSTSMTLIGLGDGAVRYDFQPRPGGGDSVADGWYSVAMA</sequence>
<dbReference type="InterPro" id="IPR008551">
    <property type="entry name" value="TANGO2"/>
</dbReference>
<gene>
    <name evidence="1" type="ORF">EAS64_20965</name>
</gene>
<dbReference type="EMBL" id="RPFW01000004">
    <property type="protein sequence ID" value="TVZ02943.1"/>
    <property type="molecule type" value="Genomic_DNA"/>
</dbReference>